<dbReference type="PANTHER" id="PTHR34818">
    <property type="entry name" value="PROTEIN BLI-3"/>
    <property type="match status" value="1"/>
</dbReference>
<dbReference type="InterPro" id="IPR038725">
    <property type="entry name" value="YdaG_split_barrel_FMN-bd"/>
</dbReference>
<organism evidence="2 3">
    <name type="scientific">Sorangium cellulosum</name>
    <name type="common">Polyangium cellulosum</name>
    <dbReference type="NCBI Taxonomy" id="56"/>
    <lineage>
        <taxon>Bacteria</taxon>
        <taxon>Pseudomonadati</taxon>
        <taxon>Myxococcota</taxon>
        <taxon>Polyangia</taxon>
        <taxon>Polyangiales</taxon>
        <taxon>Polyangiaceae</taxon>
        <taxon>Sorangium</taxon>
    </lineage>
</organism>
<dbReference type="SUPFAM" id="SSF50475">
    <property type="entry name" value="FMN-binding split barrel"/>
    <property type="match status" value="1"/>
</dbReference>
<gene>
    <name evidence="2" type="ORF">BE04_38655</name>
</gene>
<dbReference type="Proteomes" id="UP000075604">
    <property type="component" value="Unassembled WGS sequence"/>
</dbReference>
<name>A0A150P728_SORCE</name>
<comment type="caution">
    <text evidence="2">The sequence shown here is derived from an EMBL/GenBank/DDBJ whole genome shotgun (WGS) entry which is preliminary data.</text>
</comment>
<dbReference type="PANTHER" id="PTHR34818:SF1">
    <property type="entry name" value="PROTEIN BLI-3"/>
    <property type="match status" value="1"/>
</dbReference>
<evidence type="ECO:0000259" key="1">
    <source>
        <dbReference type="Pfam" id="PF16242"/>
    </source>
</evidence>
<dbReference type="EMBL" id="JELX01003795">
    <property type="protein sequence ID" value="KYF51288.1"/>
    <property type="molecule type" value="Genomic_DNA"/>
</dbReference>
<dbReference type="InterPro" id="IPR012349">
    <property type="entry name" value="Split_barrel_FMN-bd"/>
</dbReference>
<feature type="domain" description="General stress protein FMN-binding split barrel" evidence="1">
    <location>
        <begin position="3"/>
        <end position="147"/>
    </location>
</feature>
<dbReference type="InterPro" id="IPR052917">
    <property type="entry name" value="Stress-Dev_Protein"/>
</dbReference>
<protein>
    <recommendedName>
        <fullName evidence="1">General stress protein FMN-binding split barrel domain-containing protein</fullName>
    </recommendedName>
</protein>
<dbReference type="Pfam" id="PF16242">
    <property type="entry name" value="Pyrid_ox_like"/>
    <property type="match status" value="1"/>
</dbReference>
<dbReference type="AlphaFoldDB" id="A0A150P728"/>
<reference evidence="2 3" key="1">
    <citation type="submission" date="2014-02" db="EMBL/GenBank/DDBJ databases">
        <title>The small core and large imbalanced accessory genome model reveals a collaborative survival strategy of Sorangium cellulosum strains in nature.</title>
        <authorList>
            <person name="Han K."/>
            <person name="Peng R."/>
            <person name="Blom J."/>
            <person name="Li Y.-Z."/>
        </authorList>
    </citation>
    <scope>NUCLEOTIDE SEQUENCE [LARGE SCALE GENOMIC DNA]</scope>
    <source>
        <strain evidence="2 3">So0157-18</strain>
    </source>
</reference>
<sequence length="158" mass="18296">MGELHAMLREFDTAMLVTMTPEGLMRGRPMEIQEPAEQLDCDLWFVTHDETPKTGEIVRERQVAVCCYRPRDRAYISISARATIDRNEEKIRSLWKPSWKAWLPDGPDHPHAAILKLYVERAEYWEPEGGRLRILYEKAKALVQGKSASDKLNPPKHI</sequence>
<evidence type="ECO:0000313" key="2">
    <source>
        <dbReference type="EMBL" id="KYF51288.1"/>
    </source>
</evidence>
<dbReference type="Gene3D" id="2.30.110.10">
    <property type="entry name" value="Electron Transport, Fmn-binding Protein, Chain A"/>
    <property type="match status" value="1"/>
</dbReference>
<accession>A0A150P728</accession>
<evidence type="ECO:0000313" key="3">
    <source>
        <dbReference type="Proteomes" id="UP000075604"/>
    </source>
</evidence>
<proteinExistence type="predicted"/>